<proteinExistence type="predicted"/>
<dbReference type="Proteomes" id="UP001552299">
    <property type="component" value="Unassembled WGS sequence"/>
</dbReference>
<evidence type="ECO:0000313" key="2">
    <source>
        <dbReference type="Proteomes" id="UP001552299"/>
    </source>
</evidence>
<sequence>MHEITDRNFPLELPTEISLEITNGISDINMVWMLSDPKENVPEKRKESAIGMLKSYRQISDKFFVDKL</sequence>
<protein>
    <submittedName>
        <fullName evidence="1">Uncharacterized protein</fullName>
    </submittedName>
</protein>
<comment type="caution">
    <text evidence="1">The sequence shown here is derived from an EMBL/GenBank/DDBJ whole genome shotgun (WGS) entry which is preliminary data.</text>
</comment>
<dbReference type="EMBL" id="JANQDX010000003">
    <property type="protein sequence ID" value="KAL0926723.1"/>
    <property type="molecule type" value="Genomic_DNA"/>
</dbReference>
<organism evidence="1 2">
    <name type="scientific">Dendrobium thyrsiflorum</name>
    <name type="common">Pinecone-like raceme dendrobium</name>
    <name type="synonym">Orchid</name>
    <dbReference type="NCBI Taxonomy" id="117978"/>
    <lineage>
        <taxon>Eukaryota</taxon>
        <taxon>Viridiplantae</taxon>
        <taxon>Streptophyta</taxon>
        <taxon>Embryophyta</taxon>
        <taxon>Tracheophyta</taxon>
        <taxon>Spermatophyta</taxon>
        <taxon>Magnoliopsida</taxon>
        <taxon>Liliopsida</taxon>
        <taxon>Asparagales</taxon>
        <taxon>Orchidaceae</taxon>
        <taxon>Epidendroideae</taxon>
        <taxon>Malaxideae</taxon>
        <taxon>Dendrobiinae</taxon>
        <taxon>Dendrobium</taxon>
    </lineage>
</organism>
<evidence type="ECO:0000313" key="1">
    <source>
        <dbReference type="EMBL" id="KAL0926723.1"/>
    </source>
</evidence>
<gene>
    <name evidence="1" type="ORF">M5K25_002967</name>
</gene>
<keyword evidence="2" id="KW-1185">Reference proteome</keyword>
<dbReference type="AlphaFoldDB" id="A0ABD0VPZ9"/>
<accession>A0ABD0VPZ9</accession>
<reference evidence="1 2" key="1">
    <citation type="journal article" date="2024" name="Plant Biotechnol. J.">
        <title>Dendrobium thyrsiflorum genome and its molecular insights into genes involved in important horticultural traits.</title>
        <authorList>
            <person name="Chen B."/>
            <person name="Wang J.Y."/>
            <person name="Zheng P.J."/>
            <person name="Li K.L."/>
            <person name="Liang Y.M."/>
            <person name="Chen X.F."/>
            <person name="Zhang C."/>
            <person name="Zhao X."/>
            <person name="He X."/>
            <person name="Zhang G.Q."/>
            <person name="Liu Z.J."/>
            <person name="Xu Q."/>
        </authorList>
    </citation>
    <scope>NUCLEOTIDE SEQUENCE [LARGE SCALE GENOMIC DNA]</scope>
    <source>
        <strain evidence="1">GZMU011</strain>
    </source>
</reference>
<name>A0ABD0VPZ9_DENTH</name>